<comment type="similarity">
    <text evidence="1">Belongs to the LytR/CpsA/Psr (LCP) family.</text>
</comment>
<dbReference type="Pfam" id="PF03816">
    <property type="entry name" value="LytR_cpsA_psr"/>
    <property type="match status" value="1"/>
</dbReference>
<feature type="domain" description="Cell envelope-related transcriptional attenuator" evidence="4">
    <location>
        <begin position="106"/>
        <end position="262"/>
    </location>
</feature>
<dbReference type="InterPro" id="IPR004474">
    <property type="entry name" value="LytR_CpsA_psr"/>
</dbReference>
<gene>
    <name evidence="5" type="ORF">KEC56_12420</name>
</gene>
<evidence type="ECO:0000256" key="2">
    <source>
        <dbReference type="SAM" id="MobiDB-lite"/>
    </source>
</evidence>
<reference evidence="5" key="1">
    <citation type="submission" date="2021-04" db="EMBL/GenBank/DDBJ databases">
        <title>Microbacterium tenobrionis sp. nov. and Microbacterium allomyrinae sp. nov., isolated from larvae of Tenobrio molitor and Allomyrina dichotoma, respectively.</title>
        <authorList>
            <person name="Lee S.D."/>
        </authorList>
    </citation>
    <scope>NUCLEOTIDE SEQUENCE</scope>
    <source>
        <strain evidence="5">YMB-B2</strain>
    </source>
</reference>
<name>A0A9X1LQL8_9MICO</name>
<keyword evidence="3" id="KW-0472">Membrane</keyword>
<feature type="compositionally biased region" description="Low complexity" evidence="2">
    <location>
        <begin position="367"/>
        <end position="382"/>
    </location>
</feature>
<evidence type="ECO:0000313" key="6">
    <source>
        <dbReference type="Proteomes" id="UP001139289"/>
    </source>
</evidence>
<dbReference type="PANTHER" id="PTHR33392">
    <property type="entry name" value="POLYISOPRENYL-TEICHOIC ACID--PEPTIDOGLYCAN TEICHOIC ACID TRANSFERASE TAGU"/>
    <property type="match status" value="1"/>
</dbReference>
<feature type="compositionally biased region" description="Low complexity" evidence="2">
    <location>
        <begin position="390"/>
        <end position="401"/>
    </location>
</feature>
<dbReference type="EMBL" id="JAGTTM010000006">
    <property type="protein sequence ID" value="MCC2030307.1"/>
    <property type="molecule type" value="Genomic_DNA"/>
</dbReference>
<feature type="transmembrane region" description="Helical" evidence="3">
    <location>
        <begin position="27"/>
        <end position="48"/>
    </location>
</feature>
<sequence>MIRQSPRRTVPRHGLQKPSRGRRLLKALGIGIAVVLVAAIGVTAWLYIDLSGTFGEDAVELQGEQPPAFSEFEGSANILVAGTDNCEPEYAAQFGDRCTDAEDGVRSDVLMVVHISEPPRRVTVVSFPRDLLVDIPSCTDANGDETYEAYGQMINSAFGTGGLACSVATVENLTGLDIGYAASINWGGVIDVTNAIGGVEVCLATAMKDADSGIDLPAGTHELKGAEALAFLRARKSTTDGSDTARIGNQQLYMSSLVRKITSEQVLSDPALLLRLARTILSAVDPSTSLTNPVTLAQMGLALKDIPISDYVFVQYPATTSVVDANRLDPLPDAAAALFDALERNEPLALADEGGETPDPETPAPEAPETGTPAPTASATPDQEPVTLPGEVTGTTGDTEGCATGRVY</sequence>
<organism evidence="5 6">
    <name type="scientific">Microbacterium tenebrionis</name>
    <dbReference type="NCBI Taxonomy" id="2830665"/>
    <lineage>
        <taxon>Bacteria</taxon>
        <taxon>Bacillati</taxon>
        <taxon>Actinomycetota</taxon>
        <taxon>Actinomycetes</taxon>
        <taxon>Micrococcales</taxon>
        <taxon>Microbacteriaceae</taxon>
        <taxon>Microbacterium</taxon>
    </lineage>
</organism>
<keyword evidence="3" id="KW-1133">Transmembrane helix</keyword>
<dbReference type="NCBIfam" id="TIGR00350">
    <property type="entry name" value="lytR_cpsA_psr"/>
    <property type="match status" value="1"/>
</dbReference>
<keyword evidence="3" id="KW-0812">Transmembrane</keyword>
<evidence type="ECO:0000256" key="3">
    <source>
        <dbReference type="SAM" id="Phobius"/>
    </source>
</evidence>
<dbReference type="RefSeq" id="WP_227531199.1">
    <property type="nucleotide sequence ID" value="NZ_JAGTTM010000006.1"/>
</dbReference>
<dbReference type="PANTHER" id="PTHR33392:SF6">
    <property type="entry name" value="POLYISOPRENYL-TEICHOIC ACID--PEPTIDOGLYCAN TEICHOIC ACID TRANSFERASE TAGU"/>
    <property type="match status" value="1"/>
</dbReference>
<feature type="region of interest" description="Disordered" evidence="2">
    <location>
        <begin position="350"/>
        <end position="408"/>
    </location>
</feature>
<accession>A0A9X1LQL8</accession>
<dbReference type="Gene3D" id="3.40.630.190">
    <property type="entry name" value="LCP protein"/>
    <property type="match status" value="1"/>
</dbReference>
<dbReference type="InterPro" id="IPR050922">
    <property type="entry name" value="LytR/CpsA/Psr_CW_biosynth"/>
</dbReference>
<evidence type="ECO:0000313" key="5">
    <source>
        <dbReference type="EMBL" id="MCC2030307.1"/>
    </source>
</evidence>
<protein>
    <submittedName>
        <fullName evidence="5">LCP family protein</fullName>
    </submittedName>
</protein>
<evidence type="ECO:0000256" key="1">
    <source>
        <dbReference type="ARBA" id="ARBA00006068"/>
    </source>
</evidence>
<proteinExistence type="inferred from homology"/>
<dbReference type="Proteomes" id="UP001139289">
    <property type="component" value="Unassembled WGS sequence"/>
</dbReference>
<comment type="caution">
    <text evidence="5">The sequence shown here is derived from an EMBL/GenBank/DDBJ whole genome shotgun (WGS) entry which is preliminary data.</text>
</comment>
<keyword evidence="6" id="KW-1185">Reference proteome</keyword>
<dbReference type="AlphaFoldDB" id="A0A9X1LQL8"/>
<evidence type="ECO:0000259" key="4">
    <source>
        <dbReference type="Pfam" id="PF03816"/>
    </source>
</evidence>